<dbReference type="Pfam" id="PF04277">
    <property type="entry name" value="OAD_gamma"/>
    <property type="match status" value="1"/>
</dbReference>
<evidence type="ECO:0008006" key="13">
    <source>
        <dbReference type="Google" id="ProtNLM"/>
    </source>
</evidence>
<evidence type="ECO:0000256" key="1">
    <source>
        <dbReference type="ARBA" id="ARBA00004162"/>
    </source>
</evidence>
<keyword evidence="9 11" id="KW-0472">Membrane</keyword>
<evidence type="ECO:0000256" key="6">
    <source>
        <dbReference type="ARBA" id="ARBA00022989"/>
    </source>
</evidence>
<dbReference type="GO" id="GO:0015081">
    <property type="term" value="F:sodium ion transmembrane transporter activity"/>
    <property type="evidence" value="ECO:0007669"/>
    <property type="project" value="InterPro"/>
</dbReference>
<dbReference type="EMBL" id="LAZR01029116">
    <property type="protein sequence ID" value="KKL60536.1"/>
    <property type="molecule type" value="Genomic_DNA"/>
</dbReference>
<name>A0A0F9E330_9ZZZZ</name>
<keyword evidence="6 11" id="KW-1133">Transmembrane helix</keyword>
<accession>A0A0F9E330</accession>
<evidence type="ECO:0000256" key="11">
    <source>
        <dbReference type="SAM" id="Phobius"/>
    </source>
</evidence>
<evidence type="ECO:0000256" key="3">
    <source>
        <dbReference type="ARBA" id="ARBA00022475"/>
    </source>
</evidence>
<keyword evidence="4 11" id="KW-0812">Transmembrane</keyword>
<evidence type="ECO:0000256" key="5">
    <source>
        <dbReference type="ARBA" id="ARBA00022967"/>
    </source>
</evidence>
<dbReference type="AlphaFoldDB" id="A0A0F9E330"/>
<keyword evidence="10" id="KW-0739">Sodium transport</keyword>
<dbReference type="NCBIfam" id="TIGR01195">
    <property type="entry name" value="oadG_fam"/>
    <property type="match status" value="1"/>
</dbReference>
<protein>
    <recommendedName>
        <fullName evidence="13">Oxaloacetate decarboxylase gamma chain</fullName>
    </recommendedName>
</protein>
<gene>
    <name evidence="12" type="ORF">LCGC14_2204330</name>
</gene>
<evidence type="ECO:0000313" key="12">
    <source>
        <dbReference type="EMBL" id="KKL60536.1"/>
    </source>
</evidence>
<comment type="subcellular location">
    <subcellularLocation>
        <location evidence="1">Cell membrane</location>
        <topology evidence="1">Single-pass membrane protein</topology>
    </subcellularLocation>
</comment>
<keyword evidence="8" id="KW-0406">Ion transport</keyword>
<dbReference type="InterPro" id="IPR023424">
    <property type="entry name" value="OadG"/>
</dbReference>
<dbReference type="GO" id="GO:0005886">
    <property type="term" value="C:plasma membrane"/>
    <property type="evidence" value="ECO:0007669"/>
    <property type="project" value="UniProtKB-SubCell"/>
</dbReference>
<dbReference type="GO" id="GO:0036376">
    <property type="term" value="P:sodium ion export across plasma membrane"/>
    <property type="evidence" value="ECO:0007669"/>
    <property type="project" value="InterPro"/>
</dbReference>
<evidence type="ECO:0000256" key="10">
    <source>
        <dbReference type="ARBA" id="ARBA00023201"/>
    </source>
</evidence>
<comment type="caution">
    <text evidence="12">The sequence shown here is derived from an EMBL/GenBank/DDBJ whole genome shotgun (WGS) entry which is preliminary data.</text>
</comment>
<keyword evidence="7" id="KW-0915">Sodium</keyword>
<keyword evidence="2" id="KW-0813">Transport</keyword>
<evidence type="ECO:0000256" key="2">
    <source>
        <dbReference type="ARBA" id="ARBA00022448"/>
    </source>
</evidence>
<dbReference type="HAMAP" id="MF_00404">
    <property type="entry name" value="OadG"/>
    <property type="match status" value="1"/>
</dbReference>
<evidence type="ECO:0000256" key="9">
    <source>
        <dbReference type="ARBA" id="ARBA00023136"/>
    </source>
</evidence>
<reference evidence="12" key="1">
    <citation type="journal article" date="2015" name="Nature">
        <title>Complex archaea that bridge the gap between prokaryotes and eukaryotes.</title>
        <authorList>
            <person name="Spang A."/>
            <person name="Saw J.H."/>
            <person name="Jorgensen S.L."/>
            <person name="Zaremba-Niedzwiedzka K."/>
            <person name="Martijn J."/>
            <person name="Lind A.E."/>
            <person name="van Eijk R."/>
            <person name="Schleper C."/>
            <person name="Guy L."/>
            <person name="Ettema T.J."/>
        </authorList>
    </citation>
    <scope>NUCLEOTIDE SEQUENCE</scope>
</reference>
<feature type="transmembrane region" description="Helical" evidence="11">
    <location>
        <begin position="6"/>
        <end position="34"/>
    </location>
</feature>
<evidence type="ECO:0000256" key="7">
    <source>
        <dbReference type="ARBA" id="ARBA00023053"/>
    </source>
</evidence>
<proteinExistence type="inferred from homology"/>
<dbReference type="InterPro" id="IPR005899">
    <property type="entry name" value="Na_pump_deCOase"/>
</dbReference>
<sequence>MDIGQLLATAANLMVTGMVGVFVFLSLLISAIIIMSKLASRFEQSVATPMRTPSIKAPGVPSAHIAAISAAIAQYKNKQKL</sequence>
<evidence type="ECO:0000256" key="8">
    <source>
        <dbReference type="ARBA" id="ARBA00023065"/>
    </source>
</evidence>
<organism evidence="12">
    <name type="scientific">marine sediment metagenome</name>
    <dbReference type="NCBI Taxonomy" id="412755"/>
    <lineage>
        <taxon>unclassified sequences</taxon>
        <taxon>metagenomes</taxon>
        <taxon>ecological metagenomes</taxon>
    </lineage>
</organism>
<keyword evidence="5" id="KW-1278">Translocase</keyword>
<keyword evidence="3" id="KW-1003">Cell membrane</keyword>
<evidence type="ECO:0000256" key="4">
    <source>
        <dbReference type="ARBA" id="ARBA00022692"/>
    </source>
</evidence>